<reference evidence="3 4" key="1">
    <citation type="submission" date="2020-04" db="EMBL/GenBank/DDBJ databases">
        <title>Description of novel Gluconacetobacter.</title>
        <authorList>
            <person name="Sombolestani A."/>
        </authorList>
    </citation>
    <scope>NUCLEOTIDE SEQUENCE [LARGE SCALE GENOMIC DNA]</scope>
    <source>
        <strain evidence="3 4">LMG 7603</strain>
    </source>
</reference>
<evidence type="ECO:0000256" key="2">
    <source>
        <dbReference type="SAM" id="Phobius"/>
    </source>
</evidence>
<dbReference type="EMBL" id="JABEQG010000040">
    <property type="protein sequence ID" value="MBB2157719.1"/>
    <property type="molecule type" value="Genomic_DNA"/>
</dbReference>
<dbReference type="AlphaFoldDB" id="A0A7W4I7I4"/>
<evidence type="ECO:0000313" key="3">
    <source>
        <dbReference type="EMBL" id="MBB2157719.1"/>
    </source>
</evidence>
<keyword evidence="2" id="KW-0812">Transmembrane</keyword>
<accession>A0A7W4I7I4</accession>
<feature type="region of interest" description="Disordered" evidence="1">
    <location>
        <begin position="168"/>
        <end position="210"/>
    </location>
</feature>
<proteinExistence type="predicted"/>
<name>A0A7W4I7I4_GLUDI</name>
<feature type="compositionally biased region" description="Basic and acidic residues" evidence="1">
    <location>
        <begin position="174"/>
        <end position="183"/>
    </location>
</feature>
<dbReference type="Proteomes" id="UP000550787">
    <property type="component" value="Unassembled WGS sequence"/>
</dbReference>
<organism evidence="3 4">
    <name type="scientific">Gluconacetobacter diazotrophicus</name>
    <name type="common">Acetobacter diazotrophicus</name>
    <dbReference type="NCBI Taxonomy" id="33996"/>
    <lineage>
        <taxon>Bacteria</taxon>
        <taxon>Pseudomonadati</taxon>
        <taxon>Pseudomonadota</taxon>
        <taxon>Alphaproteobacteria</taxon>
        <taxon>Acetobacterales</taxon>
        <taxon>Acetobacteraceae</taxon>
        <taxon>Gluconacetobacter</taxon>
    </lineage>
</organism>
<sequence length="274" mass="29045">MANVLLRSDLSKLVLLEWRGQPVIQSNGILSNFLGTIPRTRLGFAEPLVRWPRDNETGEITWYADDGEGLRRLSSFPDDKRGQLVHDLGVEVARVREAASRAGRAQALLLDRALVIPDQEAIFTDGRMFLFAPWGMLFGNGGTLKTESEGVDFAGSVLGRLTAAGSEPVATRVGGEDGGKPDPLEMPPPDAGAHGGAREPIGAPGGAASSPARAVPVAPVSYGAHRPLSRPVAATLHGLTFVCFFALAMWAAFSIVAHTRIVTIGGHPFSALPR</sequence>
<protein>
    <submittedName>
        <fullName evidence="3">Uncharacterized protein</fullName>
    </submittedName>
</protein>
<dbReference type="RefSeq" id="WP_043459062.1">
    <property type="nucleotide sequence ID" value="NZ_JABEQG010000040.1"/>
</dbReference>
<keyword evidence="2" id="KW-0472">Membrane</keyword>
<feature type="transmembrane region" description="Helical" evidence="2">
    <location>
        <begin position="236"/>
        <end position="257"/>
    </location>
</feature>
<keyword evidence="2" id="KW-1133">Transmembrane helix</keyword>
<evidence type="ECO:0000313" key="4">
    <source>
        <dbReference type="Proteomes" id="UP000550787"/>
    </source>
</evidence>
<gene>
    <name evidence="3" type="ORF">HLH33_15630</name>
</gene>
<evidence type="ECO:0000256" key="1">
    <source>
        <dbReference type="SAM" id="MobiDB-lite"/>
    </source>
</evidence>
<comment type="caution">
    <text evidence="3">The sequence shown here is derived from an EMBL/GenBank/DDBJ whole genome shotgun (WGS) entry which is preliminary data.</text>
</comment>